<dbReference type="AlphaFoldDB" id="A0A5Q2RLZ4"/>
<dbReference type="InterPro" id="IPR001647">
    <property type="entry name" value="HTH_TetR"/>
</dbReference>
<gene>
    <name evidence="6" type="ORF">GH723_08340</name>
</gene>
<dbReference type="GO" id="GO:0003700">
    <property type="term" value="F:DNA-binding transcription factor activity"/>
    <property type="evidence" value="ECO:0007669"/>
    <property type="project" value="TreeGrafter"/>
</dbReference>
<dbReference type="InterPro" id="IPR036271">
    <property type="entry name" value="Tet_transcr_reg_TetR-rel_C_sf"/>
</dbReference>
<accession>A0A5Q2RLZ4</accession>
<dbReference type="EMBL" id="CP045851">
    <property type="protein sequence ID" value="QGG95107.1"/>
    <property type="molecule type" value="Genomic_DNA"/>
</dbReference>
<sequence>MTATATGAPRTSERVLDAAIESFGTRGYDATSLDALAAELGIRKQTILYWFPSKEALLGAVIDGCATELSEALESALARAGRGFDRVEAIVRAVFRLALRRPALLGLLREVSRLGPPWSTRLTDQLDPLVDRARAFLDGEMAAGTMRRTDSRLLLLSAYSTVIGVATEAEVQRALGVDPSLRSMVVRRRELVAFLRSALAPTR</sequence>
<organism evidence="6 7">
    <name type="scientific">Actinomarinicola tropica</name>
    <dbReference type="NCBI Taxonomy" id="2789776"/>
    <lineage>
        <taxon>Bacteria</taxon>
        <taxon>Bacillati</taxon>
        <taxon>Actinomycetota</taxon>
        <taxon>Acidimicrobiia</taxon>
        <taxon>Acidimicrobiales</taxon>
        <taxon>Iamiaceae</taxon>
        <taxon>Actinomarinicola</taxon>
    </lineage>
</organism>
<dbReference type="InterPro" id="IPR009057">
    <property type="entry name" value="Homeodomain-like_sf"/>
</dbReference>
<feature type="DNA-binding region" description="H-T-H motif" evidence="4">
    <location>
        <begin position="32"/>
        <end position="51"/>
    </location>
</feature>
<proteinExistence type="predicted"/>
<evidence type="ECO:0000256" key="3">
    <source>
        <dbReference type="ARBA" id="ARBA00023163"/>
    </source>
</evidence>
<dbReference type="PANTHER" id="PTHR30055">
    <property type="entry name" value="HTH-TYPE TRANSCRIPTIONAL REGULATOR RUTR"/>
    <property type="match status" value="1"/>
</dbReference>
<evidence type="ECO:0000256" key="4">
    <source>
        <dbReference type="PROSITE-ProRule" id="PRU00335"/>
    </source>
</evidence>
<evidence type="ECO:0000256" key="2">
    <source>
        <dbReference type="ARBA" id="ARBA00023125"/>
    </source>
</evidence>
<dbReference type="GO" id="GO:0000976">
    <property type="term" value="F:transcription cis-regulatory region binding"/>
    <property type="evidence" value="ECO:0007669"/>
    <property type="project" value="TreeGrafter"/>
</dbReference>
<evidence type="ECO:0000313" key="7">
    <source>
        <dbReference type="Proteomes" id="UP000334019"/>
    </source>
</evidence>
<dbReference type="PRINTS" id="PR00455">
    <property type="entry name" value="HTHTETR"/>
</dbReference>
<dbReference type="Pfam" id="PF00440">
    <property type="entry name" value="TetR_N"/>
    <property type="match status" value="1"/>
</dbReference>
<dbReference type="SUPFAM" id="SSF48498">
    <property type="entry name" value="Tetracyclin repressor-like, C-terminal domain"/>
    <property type="match status" value="1"/>
</dbReference>
<dbReference type="Gene3D" id="1.10.10.60">
    <property type="entry name" value="Homeodomain-like"/>
    <property type="match status" value="1"/>
</dbReference>
<evidence type="ECO:0000256" key="1">
    <source>
        <dbReference type="ARBA" id="ARBA00023015"/>
    </source>
</evidence>
<evidence type="ECO:0000313" key="6">
    <source>
        <dbReference type="EMBL" id="QGG95107.1"/>
    </source>
</evidence>
<dbReference type="Gene3D" id="1.10.357.10">
    <property type="entry name" value="Tetracycline Repressor, domain 2"/>
    <property type="match status" value="1"/>
</dbReference>
<dbReference type="PROSITE" id="PS50977">
    <property type="entry name" value="HTH_TETR_2"/>
    <property type="match status" value="1"/>
</dbReference>
<dbReference type="InterPro" id="IPR050109">
    <property type="entry name" value="HTH-type_TetR-like_transc_reg"/>
</dbReference>
<reference evidence="6 7" key="1">
    <citation type="submission" date="2019-11" db="EMBL/GenBank/DDBJ databases">
        <authorList>
            <person name="He Y."/>
        </authorList>
    </citation>
    <scope>NUCLEOTIDE SEQUENCE [LARGE SCALE GENOMIC DNA]</scope>
    <source>
        <strain evidence="6 7">SCSIO 58843</strain>
    </source>
</reference>
<dbReference type="PANTHER" id="PTHR30055:SF234">
    <property type="entry name" value="HTH-TYPE TRANSCRIPTIONAL REGULATOR BETI"/>
    <property type="match status" value="1"/>
</dbReference>
<dbReference type="SUPFAM" id="SSF46689">
    <property type="entry name" value="Homeodomain-like"/>
    <property type="match status" value="1"/>
</dbReference>
<keyword evidence="3" id="KW-0804">Transcription</keyword>
<feature type="domain" description="HTH tetR-type" evidence="5">
    <location>
        <begin position="9"/>
        <end position="69"/>
    </location>
</feature>
<keyword evidence="7" id="KW-1185">Reference proteome</keyword>
<dbReference type="KEGG" id="atq:GH723_08340"/>
<name>A0A5Q2RLZ4_9ACTN</name>
<keyword evidence="2 4" id="KW-0238">DNA-binding</keyword>
<dbReference type="Proteomes" id="UP000334019">
    <property type="component" value="Chromosome"/>
</dbReference>
<keyword evidence="1" id="KW-0805">Transcription regulation</keyword>
<evidence type="ECO:0000259" key="5">
    <source>
        <dbReference type="PROSITE" id="PS50977"/>
    </source>
</evidence>
<protein>
    <submittedName>
        <fullName evidence="6">TetR family transcriptional regulator</fullName>
    </submittedName>
</protein>